<comment type="similarity">
    <text evidence="2">Belongs to the bacterial solute-binding protein 5 family.</text>
</comment>
<dbReference type="PANTHER" id="PTHR30290:SF10">
    <property type="entry name" value="PERIPLASMIC OLIGOPEPTIDE-BINDING PROTEIN-RELATED"/>
    <property type="match status" value="1"/>
</dbReference>
<dbReference type="InterPro" id="IPR030678">
    <property type="entry name" value="Peptide/Ni-bd"/>
</dbReference>
<dbReference type="Proteomes" id="UP000051913">
    <property type="component" value="Unassembled WGS sequence"/>
</dbReference>
<dbReference type="STRING" id="1518501.CQ10_23990"/>
<organism evidence="6 7">
    <name type="scientific">Bradyrhizobium valentinum</name>
    <dbReference type="NCBI Taxonomy" id="1518501"/>
    <lineage>
        <taxon>Bacteria</taxon>
        <taxon>Pseudomonadati</taxon>
        <taxon>Pseudomonadota</taxon>
        <taxon>Alphaproteobacteria</taxon>
        <taxon>Hyphomicrobiales</taxon>
        <taxon>Nitrobacteraceae</taxon>
        <taxon>Bradyrhizobium</taxon>
    </lineage>
</organism>
<comment type="caution">
    <text evidence="6">The sequence shown here is derived from an EMBL/GenBank/DDBJ whole genome shotgun (WGS) entry which is preliminary data.</text>
</comment>
<keyword evidence="4" id="KW-0732">Signal</keyword>
<dbReference type="GO" id="GO:0015833">
    <property type="term" value="P:peptide transport"/>
    <property type="evidence" value="ECO:0007669"/>
    <property type="project" value="TreeGrafter"/>
</dbReference>
<keyword evidence="7" id="KW-1185">Reference proteome</keyword>
<evidence type="ECO:0000256" key="2">
    <source>
        <dbReference type="ARBA" id="ARBA00005695"/>
    </source>
</evidence>
<keyword evidence="3" id="KW-0813">Transport</keyword>
<accession>A0A0R3L2W1</accession>
<reference evidence="6 7" key="1">
    <citation type="submission" date="2014-03" db="EMBL/GenBank/DDBJ databases">
        <title>Bradyrhizobium valentinum sp. nov., isolated from effective nodules of Lupinus mariae-josephae, a lupine endemic of basic-lime soils in Eastern Spain.</title>
        <authorList>
            <person name="Duran D."/>
            <person name="Rey L."/>
            <person name="Navarro A."/>
            <person name="Busquets A."/>
            <person name="Imperial J."/>
            <person name="Ruiz-Argueso T."/>
        </authorList>
    </citation>
    <scope>NUCLEOTIDE SEQUENCE [LARGE SCALE GENOMIC DNA]</scope>
    <source>
        <strain evidence="6 7">LmjM3</strain>
    </source>
</reference>
<name>A0A0R3L2W1_9BRAD</name>
<dbReference type="Gene3D" id="3.40.190.10">
    <property type="entry name" value="Periplasmic binding protein-like II"/>
    <property type="match status" value="1"/>
</dbReference>
<dbReference type="GO" id="GO:0043190">
    <property type="term" value="C:ATP-binding cassette (ABC) transporter complex"/>
    <property type="evidence" value="ECO:0007669"/>
    <property type="project" value="InterPro"/>
</dbReference>
<dbReference type="EMBL" id="LLXX01000153">
    <property type="protein sequence ID" value="KRR02178.1"/>
    <property type="molecule type" value="Genomic_DNA"/>
</dbReference>
<dbReference type="PIRSF" id="PIRSF002741">
    <property type="entry name" value="MppA"/>
    <property type="match status" value="1"/>
</dbReference>
<evidence type="ECO:0000313" key="6">
    <source>
        <dbReference type="EMBL" id="KRR02178.1"/>
    </source>
</evidence>
<dbReference type="PROSITE" id="PS51318">
    <property type="entry name" value="TAT"/>
    <property type="match status" value="1"/>
</dbReference>
<feature type="domain" description="Solute-binding protein family 5" evidence="5">
    <location>
        <begin position="95"/>
        <end position="460"/>
    </location>
</feature>
<dbReference type="PANTHER" id="PTHR30290">
    <property type="entry name" value="PERIPLASMIC BINDING COMPONENT OF ABC TRANSPORTER"/>
    <property type="match status" value="1"/>
</dbReference>
<dbReference type="InterPro" id="IPR039424">
    <property type="entry name" value="SBP_5"/>
</dbReference>
<dbReference type="GO" id="GO:1904680">
    <property type="term" value="F:peptide transmembrane transporter activity"/>
    <property type="evidence" value="ECO:0007669"/>
    <property type="project" value="TreeGrafter"/>
</dbReference>
<dbReference type="SUPFAM" id="SSF53850">
    <property type="entry name" value="Periplasmic binding protein-like II"/>
    <property type="match status" value="1"/>
</dbReference>
<evidence type="ECO:0000256" key="3">
    <source>
        <dbReference type="ARBA" id="ARBA00022448"/>
    </source>
</evidence>
<gene>
    <name evidence="6" type="ORF">CP49_05280</name>
</gene>
<dbReference type="GO" id="GO:0030288">
    <property type="term" value="C:outer membrane-bounded periplasmic space"/>
    <property type="evidence" value="ECO:0007669"/>
    <property type="project" value="UniProtKB-ARBA"/>
</dbReference>
<dbReference type="AlphaFoldDB" id="A0A0R3L2W1"/>
<evidence type="ECO:0000256" key="4">
    <source>
        <dbReference type="ARBA" id="ARBA00022729"/>
    </source>
</evidence>
<comment type="subcellular location">
    <subcellularLocation>
        <location evidence="1">Periplasm</location>
    </subcellularLocation>
</comment>
<protein>
    <recommendedName>
        <fullName evidence="5">Solute-binding protein family 5 domain-containing protein</fullName>
    </recommendedName>
</protein>
<dbReference type="Gene3D" id="3.10.105.10">
    <property type="entry name" value="Dipeptide-binding Protein, Domain 3"/>
    <property type="match status" value="1"/>
</dbReference>
<dbReference type="InterPro" id="IPR000914">
    <property type="entry name" value="SBP_5_dom"/>
</dbReference>
<evidence type="ECO:0000313" key="7">
    <source>
        <dbReference type="Proteomes" id="UP000051913"/>
    </source>
</evidence>
<sequence>MFGNQSRRNFLKLAASGSAMFTPDLFTGPAHAQDVPTLTVAWGADIDSFDPAQFKSDGAYIVQANIYDTVLGWGAEPVTGSPNLSISKPGVFIGGIGESWKFENDDKTLVVKIRQGLKFPSGRPVNAQAVKYLFDRGLQSPGYMRLIFPTMIGVTQADQFEVRDDSTFAINLPAPSAMLLDVLALSNNALLDPDEIKLHATADDPWAAQWLKRNTAGLGPYKPVSNNPGVEVILEATPGYWGPAPYFRRIVIKYASNEADRILLLKRKAIDMVVGPNSMSPKNLKNLEGAPGLTVVSLPDTNCNFLCMNLKKKPFDNVKVRQAINYAMPIHAIIPNVLYGYGEQMKSPIAAQTPGYDGSLSPYKYDVGKAKSLMAEAGHGSGPIPVKLAVRVGYAPHEQAAIWIQRELEKIGFQVSIEKETDATFRQLSSSGGHELSIESWQSWINDPVYHLYWNFHSKATATNKGAYANQVLDKIIDDNMREADPGKRMAGVKEAQKILLDDAAWGLLWYDNWARVTRSELAGVAKYWDSFERFNKMKLA</sequence>
<dbReference type="CDD" id="cd08512">
    <property type="entry name" value="PBP2_NikA_DppA_OppA_like_7"/>
    <property type="match status" value="1"/>
</dbReference>
<dbReference type="Pfam" id="PF00496">
    <property type="entry name" value="SBP_bac_5"/>
    <property type="match status" value="1"/>
</dbReference>
<dbReference type="InterPro" id="IPR006311">
    <property type="entry name" value="TAT_signal"/>
</dbReference>
<proteinExistence type="inferred from homology"/>
<dbReference type="Gene3D" id="3.90.76.10">
    <property type="entry name" value="Dipeptide-binding Protein, Domain 1"/>
    <property type="match status" value="1"/>
</dbReference>
<evidence type="ECO:0000259" key="5">
    <source>
        <dbReference type="Pfam" id="PF00496"/>
    </source>
</evidence>
<evidence type="ECO:0000256" key="1">
    <source>
        <dbReference type="ARBA" id="ARBA00004418"/>
    </source>
</evidence>